<dbReference type="Gene3D" id="2.30.29.30">
    <property type="entry name" value="Pleckstrin-homology domain (PH domain)/Phosphotyrosine-binding domain (PTB)"/>
    <property type="match status" value="1"/>
</dbReference>
<dbReference type="SUPFAM" id="SSF56112">
    <property type="entry name" value="Protein kinase-like (PK-like)"/>
    <property type="match status" value="1"/>
</dbReference>
<sequence>MLSPPRAPTEQLRLESFKTVSRLRLVEAFRPWLDFSKDYVKRPTISPYFQLWDCICFGAPLNTLLELLSSPTPRHLAEDPYECDFDITHDRRLLFFQSFIQRVQNLETQGRLPFGEVLRVEDFTTGTSSGFSRILRTLNRVLRTLEATQPDLYSIGPKAPARRASLVQQLLDSEHAFTLMLAKTADHAAELYAYQEAAHPSVECFVLNCARLILYHQQVHQSLEDAVGRSEVEQWEDIFSYHNKPRFLPMTASYRSICSNYISFQRHVKIMDISNRALRQLVDIVLHNISCIISRFSEYHTFFTAVLDTSVPSNPVAYDSLCVMAFESGNMADTLAEIGHELRTMWCHQELFFRLTAFESIQQHYSAEFLVLDDCLVEDPGSRQSYCVFLFKDILLCCSEILNGMHTTAFEDTSIVSYPIKPWQAGPALTRDCPLKLRYAIPTNQLSVLHCIDSDYFQIKWGVKSDFCLTFYPDTREQYEQWVAVLEPFVSTVHHSTTLPQYVDDYDGASVYSGVSVLVTEEYPLHPKPKARPWSIIGRKGTHSESSSVIAMDLNDKASILSPNLLPTLFRKEAPLRSPLGLSFPPDDKIPLMLLTESPLDMDSNSIDISAEGRSSPFALPDLTEDVAKNGPFAIAHGGYSDIWTGVWKKDDGEVSVAVKALRISTSDPLMRENLVKRLQQELRIWSQLKHPHVLELCGTVSNFGPYVSMVCPWMKNGSITKYLERSGDLLSVKDRLKLIVEIADGLAYCEYLAFFPEVKTLTQAPVHSCSIVHGDLTGSNVLIDDNFHAQLCDFGLSTLLLEECEDSLSVQSVYTSHLGGSVRWADAYLFRSFEDDIAPPLIGTWNDIYSFGSIMLEVLSGRMPYHYLRNDAQVVIQLHQGIKPRRPASTFVDDDQWELIQSCWQEPPQKRPSANDVLTVTKDLLAPWTQKS</sequence>
<evidence type="ECO:0000259" key="3">
    <source>
        <dbReference type="PROSITE" id="PS50011"/>
    </source>
</evidence>
<feature type="domain" description="Protein kinase" evidence="3">
    <location>
        <begin position="629"/>
        <end position="930"/>
    </location>
</feature>
<dbReference type="Pfam" id="PF07714">
    <property type="entry name" value="PK_Tyr_Ser-Thr"/>
    <property type="match status" value="1"/>
</dbReference>
<dbReference type="GO" id="GO:0004674">
    <property type="term" value="F:protein serine/threonine kinase activity"/>
    <property type="evidence" value="ECO:0007669"/>
    <property type="project" value="TreeGrafter"/>
</dbReference>
<evidence type="ECO:0000313" key="5">
    <source>
        <dbReference type="Proteomes" id="UP000567179"/>
    </source>
</evidence>
<organism evidence="4 5">
    <name type="scientific">Psilocybe cf. subviscida</name>
    <dbReference type="NCBI Taxonomy" id="2480587"/>
    <lineage>
        <taxon>Eukaryota</taxon>
        <taxon>Fungi</taxon>
        <taxon>Dikarya</taxon>
        <taxon>Basidiomycota</taxon>
        <taxon>Agaricomycotina</taxon>
        <taxon>Agaricomycetes</taxon>
        <taxon>Agaricomycetidae</taxon>
        <taxon>Agaricales</taxon>
        <taxon>Agaricineae</taxon>
        <taxon>Strophariaceae</taxon>
        <taxon>Psilocybe</taxon>
    </lineage>
</organism>
<evidence type="ECO:0000256" key="2">
    <source>
        <dbReference type="ARBA" id="ARBA00022840"/>
    </source>
</evidence>
<dbReference type="InterPro" id="IPR011993">
    <property type="entry name" value="PH-like_dom_sf"/>
</dbReference>
<gene>
    <name evidence="4" type="ORF">D9619_013143</name>
</gene>
<dbReference type="Proteomes" id="UP000567179">
    <property type="component" value="Unassembled WGS sequence"/>
</dbReference>
<comment type="caution">
    <text evidence="4">The sequence shown here is derived from an EMBL/GenBank/DDBJ whole genome shotgun (WGS) entry which is preliminary data.</text>
</comment>
<keyword evidence="5" id="KW-1185">Reference proteome</keyword>
<dbReference type="SUPFAM" id="SSF50729">
    <property type="entry name" value="PH domain-like"/>
    <property type="match status" value="1"/>
</dbReference>
<keyword evidence="1" id="KW-0547">Nucleotide-binding</keyword>
<dbReference type="InterPro" id="IPR011009">
    <property type="entry name" value="Kinase-like_dom_sf"/>
</dbReference>
<dbReference type="AlphaFoldDB" id="A0A8H5EZA7"/>
<dbReference type="Pfam" id="PF15411">
    <property type="entry name" value="PH_10"/>
    <property type="match status" value="1"/>
</dbReference>
<dbReference type="InterPro" id="IPR051681">
    <property type="entry name" value="Ser/Thr_Kinases-Pseudokinases"/>
</dbReference>
<protein>
    <recommendedName>
        <fullName evidence="3">Protein kinase domain-containing protein</fullName>
    </recommendedName>
</protein>
<accession>A0A8H5EZA7</accession>
<name>A0A8H5EZA7_9AGAR</name>
<dbReference type="PROSITE" id="PS50011">
    <property type="entry name" value="PROTEIN_KINASE_DOM"/>
    <property type="match status" value="1"/>
</dbReference>
<dbReference type="OrthoDB" id="6718656at2759"/>
<dbReference type="GO" id="GO:0005524">
    <property type="term" value="F:ATP binding"/>
    <property type="evidence" value="ECO:0007669"/>
    <property type="project" value="UniProtKB-KW"/>
</dbReference>
<dbReference type="PANTHER" id="PTHR44329:SF298">
    <property type="entry name" value="MIXED LINEAGE KINASE DOMAIN-LIKE PROTEIN"/>
    <property type="match status" value="1"/>
</dbReference>
<dbReference type="InterPro" id="IPR000719">
    <property type="entry name" value="Prot_kinase_dom"/>
</dbReference>
<dbReference type="EMBL" id="JAACJJ010000033">
    <property type="protein sequence ID" value="KAF5317548.1"/>
    <property type="molecule type" value="Genomic_DNA"/>
</dbReference>
<reference evidence="4 5" key="1">
    <citation type="journal article" date="2020" name="ISME J.">
        <title>Uncovering the hidden diversity of litter-decomposition mechanisms in mushroom-forming fungi.</title>
        <authorList>
            <person name="Floudas D."/>
            <person name="Bentzer J."/>
            <person name="Ahren D."/>
            <person name="Johansson T."/>
            <person name="Persson P."/>
            <person name="Tunlid A."/>
        </authorList>
    </citation>
    <scope>NUCLEOTIDE SEQUENCE [LARGE SCALE GENOMIC DNA]</scope>
    <source>
        <strain evidence="4 5">CBS 101986</strain>
    </source>
</reference>
<dbReference type="PROSITE" id="PS00109">
    <property type="entry name" value="PROTEIN_KINASE_TYR"/>
    <property type="match status" value="1"/>
</dbReference>
<evidence type="ECO:0000256" key="1">
    <source>
        <dbReference type="ARBA" id="ARBA00022741"/>
    </source>
</evidence>
<dbReference type="Gene3D" id="1.10.510.10">
    <property type="entry name" value="Transferase(Phosphotransferase) domain 1"/>
    <property type="match status" value="1"/>
</dbReference>
<evidence type="ECO:0000313" key="4">
    <source>
        <dbReference type="EMBL" id="KAF5317548.1"/>
    </source>
</evidence>
<dbReference type="PANTHER" id="PTHR44329">
    <property type="entry name" value="SERINE/THREONINE-PROTEIN KINASE TNNI3K-RELATED"/>
    <property type="match status" value="1"/>
</dbReference>
<dbReference type="InterPro" id="IPR001245">
    <property type="entry name" value="Ser-Thr/Tyr_kinase_cat_dom"/>
</dbReference>
<keyword evidence="2" id="KW-0067">ATP-binding</keyword>
<dbReference type="InterPro" id="IPR008266">
    <property type="entry name" value="Tyr_kinase_AS"/>
</dbReference>
<proteinExistence type="predicted"/>